<evidence type="ECO:0000313" key="12">
    <source>
        <dbReference type="EMBL" id="ABB75713.1"/>
    </source>
</evidence>
<dbReference type="HOGENOM" id="CLU_018884_0_0_4"/>
<evidence type="ECO:0000256" key="2">
    <source>
        <dbReference type="ARBA" id="ARBA00022490"/>
    </source>
</evidence>
<dbReference type="NCBIfam" id="TIGR00109">
    <property type="entry name" value="hemH"/>
    <property type="match status" value="1"/>
</dbReference>
<evidence type="ECO:0000256" key="6">
    <source>
        <dbReference type="ARBA" id="ARBA00023239"/>
    </source>
</evidence>
<comment type="pathway">
    <text evidence="9 10">Porphyrin-containing compound metabolism; protoheme biosynthesis; protoheme from protoporphyrin-IX: step 1/1.</text>
</comment>
<evidence type="ECO:0000256" key="3">
    <source>
        <dbReference type="ARBA" id="ARBA00022723"/>
    </source>
</evidence>
<dbReference type="GO" id="GO:0006783">
    <property type="term" value="P:heme biosynthetic process"/>
    <property type="evidence" value="ECO:0007669"/>
    <property type="project" value="UniProtKB-UniRule"/>
</dbReference>
<keyword evidence="14" id="KW-1185">Reference proteome</keyword>
<reference evidence="12" key="1">
    <citation type="submission" date="2005-08" db="EMBL/GenBank/DDBJ databases">
        <title>Complete sequence of Chromosome 1 of Nitrosospira multiformis ATCC 25196.</title>
        <authorList>
            <consortium name="US DOE Joint Genome Institute"/>
            <person name="Copeland A."/>
            <person name="Lucas S."/>
            <person name="Lapidus A."/>
            <person name="Barry K."/>
            <person name="Detter J.C."/>
            <person name="Glavina T."/>
            <person name="Hammon N."/>
            <person name="Israni S."/>
            <person name="Pitluck S."/>
            <person name="Chain P."/>
            <person name="Malfatti S."/>
            <person name="Shin M."/>
            <person name="Vergez L."/>
            <person name="Schmutz J."/>
            <person name="Larimer F."/>
            <person name="Land M."/>
            <person name="Hauser L."/>
            <person name="Kyrpides N."/>
            <person name="Lykidis A."/>
            <person name="Richardson P."/>
        </authorList>
    </citation>
    <scope>NUCLEOTIDE SEQUENCE</scope>
    <source>
        <strain evidence="12">ATCC 25196</strain>
    </source>
</reference>
<evidence type="ECO:0000256" key="7">
    <source>
        <dbReference type="ARBA" id="ARBA00023244"/>
    </source>
</evidence>
<comment type="subcellular location">
    <subcellularLocation>
        <location evidence="9 10">Cytoplasm</location>
    </subcellularLocation>
</comment>
<sequence length="370" mass="41479">MISPGSALHQDISSRTGVLLINLGTPDAPTPEALRPYLKQFLSNPRVIELPQWLWWPILNGIILNTRPKKSAEKYAQVWMPEGSPLKVHTARQTRLLQDFLGKRLHSAPVVQYAMNIGNPSVAEMLERFREQGCDRLLVLPLYPQYAASSTASAFDEIFAQLAKLRNIPAVRTVKHYHDHPGYIAALANNVRDHWARAGRPDKLVMSFHGIPRASVDKGDPYQDECRKTGLLLAEALELDANQYQLCFQSRFGRAEWLRPYTADTLEQLGRQGTRRIDVVCPGFVSDCLETLEEIAMEGKNIFIQAGGHEFHYIPCLNERDDWIHALGDITLANLQGWMGPGFEEKGSDKDGEVIGLSQGEASPTDKNTD</sequence>
<dbReference type="FunFam" id="3.40.50.1400:FF:000002">
    <property type="entry name" value="Ferrochelatase"/>
    <property type="match status" value="1"/>
</dbReference>
<keyword evidence="6 9" id="KW-0456">Lyase</keyword>
<feature type="compositionally biased region" description="Basic and acidic residues" evidence="11">
    <location>
        <begin position="343"/>
        <end position="353"/>
    </location>
</feature>
<dbReference type="HAMAP" id="MF_00323">
    <property type="entry name" value="Ferrochelatase"/>
    <property type="match status" value="1"/>
</dbReference>
<evidence type="ECO:0000256" key="10">
    <source>
        <dbReference type="RuleBase" id="RU000607"/>
    </source>
</evidence>
<dbReference type="SUPFAM" id="SSF53800">
    <property type="entry name" value="Chelatase"/>
    <property type="match status" value="1"/>
</dbReference>
<dbReference type="Proteomes" id="UP000236751">
    <property type="component" value="Unassembled WGS sequence"/>
</dbReference>
<comment type="catalytic activity">
    <reaction evidence="9 10">
        <text>heme b + 2 H(+) = protoporphyrin IX + Fe(2+)</text>
        <dbReference type="Rhea" id="RHEA:22584"/>
        <dbReference type="ChEBI" id="CHEBI:15378"/>
        <dbReference type="ChEBI" id="CHEBI:29033"/>
        <dbReference type="ChEBI" id="CHEBI:57306"/>
        <dbReference type="ChEBI" id="CHEBI:60344"/>
        <dbReference type="EC" id="4.98.1.1"/>
    </reaction>
</comment>
<dbReference type="Pfam" id="PF00762">
    <property type="entry name" value="Ferrochelatase"/>
    <property type="match status" value="1"/>
</dbReference>
<comment type="catalytic activity">
    <reaction evidence="8">
        <text>Fe-coproporphyrin III + 2 H(+) = coproporphyrin III + Fe(2+)</text>
        <dbReference type="Rhea" id="RHEA:49572"/>
        <dbReference type="ChEBI" id="CHEBI:15378"/>
        <dbReference type="ChEBI" id="CHEBI:29033"/>
        <dbReference type="ChEBI" id="CHEBI:68438"/>
        <dbReference type="ChEBI" id="CHEBI:131725"/>
        <dbReference type="EC" id="4.99.1.9"/>
    </reaction>
    <physiologicalReaction direction="right-to-left" evidence="8">
        <dbReference type="Rhea" id="RHEA:49574"/>
    </physiologicalReaction>
</comment>
<dbReference type="OrthoDB" id="9809741at2"/>
<dbReference type="PANTHER" id="PTHR11108:SF1">
    <property type="entry name" value="FERROCHELATASE, MITOCHONDRIAL"/>
    <property type="match status" value="1"/>
</dbReference>
<protein>
    <recommendedName>
        <fullName evidence="9 10">Ferrochelatase</fullName>
        <ecNumber evidence="9 10">4.98.1.1</ecNumber>
    </recommendedName>
    <alternativeName>
        <fullName evidence="9">Heme synthase</fullName>
    </alternativeName>
    <alternativeName>
        <fullName evidence="9">Protoheme ferro-lyase</fullName>
    </alternativeName>
</protein>
<keyword evidence="5 9" id="KW-0350">Heme biosynthesis</keyword>
<dbReference type="GO" id="GO:0004325">
    <property type="term" value="F:ferrochelatase activity"/>
    <property type="evidence" value="ECO:0007669"/>
    <property type="project" value="UniProtKB-UniRule"/>
</dbReference>
<keyword evidence="3 9" id="KW-0479">Metal-binding</keyword>
<feature type="binding site" evidence="9">
    <location>
        <position position="209"/>
    </location>
    <ligand>
        <name>Fe(2+)</name>
        <dbReference type="ChEBI" id="CHEBI:29033"/>
    </ligand>
</feature>
<organism evidence="12 14">
    <name type="scientific">Nitrosospira multiformis (strain ATCC 25196 / NCIMB 11849 / C 71)</name>
    <dbReference type="NCBI Taxonomy" id="323848"/>
    <lineage>
        <taxon>Bacteria</taxon>
        <taxon>Pseudomonadati</taxon>
        <taxon>Pseudomonadota</taxon>
        <taxon>Betaproteobacteria</taxon>
        <taxon>Nitrosomonadales</taxon>
        <taxon>Nitrosomonadaceae</taxon>
        <taxon>Nitrosospira</taxon>
    </lineage>
</organism>
<dbReference type="AlphaFoldDB" id="Q2Y6A8"/>
<feature type="compositionally biased region" description="Polar residues" evidence="11">
    <location>
        <begin position="360"/>
        <end position="370"/>
    </location>
</feature>
<comment type="function">
    <text evidence="9 10">Catalyzes the ferrous insertion into protoporphyrin IX.</text>
</comment>
<evidence type="ECO:0000256" key="8">
    <source>
        <dbReference type="ARBA" id="ARBA00024536"/>
    </source>
</evidence>
<evidence type="ECO:0000256" key="9">
    <source>
        <dbReference type="HAMAP-Rule" id="MF_00323"/>
    </source>
</evidence>
<accession>Q2Y6A8</accession>
<reference evidence="14" key="2">
    <citation type="submission" date="2005-08" db="EMBL/GenBank/DDBJ databases">
        <title>Complete sequence of chromosome 1 of Nitrosospira multiformis ATCC 25196.</title>
        <authorList>
            <person name="Copeland A."/>
            <person name="Lucas S."/>
            <person name="Lapidus A."/>
            <person name="Barry K."/>
            <person name="Detter J.C."/>
            <person name="Glavina T."/>
            <person name="Hammon N."/>
            <person name="Israni S."/>
            <person name="Pitluck S."/>
            <person name="Chain P."/>
            <person name="Malfatti S."/>
            <person name="Shin M."/>
            <person name="Vergez L."/>
            <person name="Schmutz J."/>
            <person name="Larimer F."/>
            <person name="Land M."/>
            <person name="Hauser L."/>
            <person name="Kyrpides N."/>
            <person name="Lykidis A."/>
            <person name="Richardson P."/>
        </authorList>
    </citation>
    <scope>NUCLEOTIDE SEQUENCE [LARGE SCALE GENOMIC DNA]</scope>
    <source>
        <strain evidence="14">ATCC 25196 / NCIMB 11849 / C 71</strain>
    </source>
</reference>
<dbReference type="CDD" id="cd03411">
    <property type="entry name" value="Ferrochelatase_N"/>
    <property type="match status" value="1"/>
</dbReference>
<dbReference type="InterPro" id="IPR001015">
    <property type="entry name" value="Ferrochelatase"/>
</dbReference>
<dbReference type="UniPathway" id="UPA00252">
    <property type="reaction ID" value="UER00325"/>
</dbReference>
<dbReference type="RefSeq" id="WP_011381714.1">
    <property type="nucleotide sequence ID" value="NC_007614.1"/>
</dbReference>
<dbReference type="CDD" id="cd00419">
    <property type="entry name" value="Ferrochelatase_C"/>
    <property type="match status" value="1"/>
</dbReference>
<dbReference type="Proteomes" id="UP000002718">
    <property type="component" value="Chromosome"/>
</dbReference>
<keyword evidence="7 9" id="KW-0627">Porphyrin biosynthesis</keyword>
<dbReference type="InterPro" id="IPR019772">
    <property type="entry name" value="Ferrochelatase_AS"/>
</dbReference>
<name>Q2Y6A8_NITMU</name>
<dbReference type="EC" id="4.98.1.1" evidence="9 10"/>
<dbReference type="GO" id="GO:0046872">
    <property type="term" value="F:metal ion binding"/>
    <property type="evidence" value="ECO:0007669"/>
    <property type="project" value="UniProtKB-KW"/>
</dbReference>
<dbReference type="InterPro" id="IPR033659">
    <property type="entry name" value="Ferrochelatase_N"/>
</dbReference>
<dbReference type="Gene3D" id="3.40.50.1400">
    <property type="match status" value="2"/>
</dbReference>
<evidence type="ECO:0000313" key="15">
    <source>
        <dbReference type="Proteomes" id="UP000236751"/>
    </source>
</evidence>
<evidence type="ECO:0000256" key="1">
    <source>
        <dbReference type="ARBA" id="ARBA00007718"/>
    </source>
</evidence>
<comment type="similarity">
    <text evidence="1 9 10">Belongs to the ferrochelatase family.</text>
</comment>
<dbReference type="eggNOG" id="COG0276">
    <property type="taxonomic scope" value="Bacteria"/>
</dbReference>
<dbReference type="STRING" id="323848.Nmul_A2424"/>
<proteinExistence type="inferred from homology"/>
<dbReference type="KEGG" id="nmu:Nmul_A2424"/>
<dbReference type="PROSITE" id="PS00534">
    <property type="entry name" value="FERROCHELATASE"/>
    <property type="match status" value="1"/>
</dbReference>
<evidence type="ECO:0000256" key="11">
    <source>
        <dbReference type="SAM" id="MobiDB-lite"/>
    </source>
</evidence>
<reference evidence="12 14" key="3">
    <citation type="journal article" date="2008" name="Appl. Environ. Microbiol.">
        <title>Complete genome sequence of Nitrosospira multiformis, an ammonia-oxidizing bacterium from the soil environment.</title>
        <authorList>
            <person name="Norton J.M."/>
            <person name="Klotz M.G."/>
            <person name="Stein L.Y."/>
            <person name="Arp D.J."/>
            <person name="Bottomley P.J."/>
            <person name="Chain P.S."/>
            <person name="Hauser L.J."/>
            <person name="Land M.L."/>
            <person name="Larimer F.W."/>
            <person name="Shin M.W."/>
            <person name="Starkenburg S.R."/>
        </authorList>
    </citation>
    <scope>NUCLEOTIDE SEQUENCE [LARGE SCALE GENOMIC DNA]</scope>
    <source>
        <strain evidence="12">ATCC 25196</strain>
        <strain evidence="14">ATCC 25196 / NCIMB 11849 / C 71</strain>
    </source>
</reference>
<dbReference type="EMBL" id="CP000103">
    <property type="protein sequence ID" value="ABB75713.1"/>
    <property type="molecule type" value="Genomic_DNA"/>
</dbReference>
<feature type="binding site" evidence="9">
    <location>
        <position position="290"/>
    </location>
    <ligand>
        <name>Fe(2+)</name>
        <dbReference type="ChEBI" id="CHEBI:29033"/>
    </ligand>
</feature>
<keyword evidence="4 9" id="KW-0408">Iron</keyword>
<dbReference type="InterPro" id="IPR033644">
    <property type="entry name" value="Ferrochelatase_C"/>
</dbReference>
<evidence type="ECO:0000256" key="5">
    <source>
        <dbReference type="ARBA" id="ARBA00023133"/>
    </source>
</evidence>
<evidence type="ECO:0000313" key="13">
    <source>
        <dbReference type="EMBL" id="SEF90341.1"/>
    </source>
</evidence>
<keyword evidence="2 9" id="KW-0963">Cytoplasm</keyword>
<gene>
    <name evidence="9" type="primary">hemH</name>
    <name evidence="12" type="ordered locus">Nmul_A2424</name>
    <name evidence="13" type="ORF">SAMN05216403_11419</name>
</gene>
<dbReference type="GO" id="GO:0005737">
    <property type="term" value="C:cytoplasm"/>
    <property type="evidence" value="ECO:0007669"/>
    <property type="project" value="UniProtKB-SubCell"/>
</dbReference>
<reference evidence="13 15" key="4">
    <citation type="submission" date="2016-10" db="EMBL/GenBank/DDBJ databases">
        <authorList>
            <person name="de Groot N.N."/>
        </authorList>
    </citation>
    <scope>NUCLEOTIDE SEQUENCE [LARGE SCALE GENOMIC DNA]</scope>
    <source>
        <strain evidence="13 15">Nl13</strain>
    </source>
</reference>
<dbReference type="PANTHER" id="PTHR11108">
    <property type="entry name" value="FERROCHELATASE"/>
    <property type="match status" value="1"/>
</dbReference>
<dbReference type="EMBL" id="FNVK01000014">
    <property type="protein sequence ID" value="SEF90341.1"/>
    <property type="molecule type" value="Genomic_DNA"/>
</dbReference>
<feature type="region of interest" description="Disordered" evidence="11">
    <location>
        <begin position="343"/>
        <end position="370"/>
    </location>
</feature>
<evidence type="ECO:0000313" key="14">
    <source>
        <dbReference type="Proteomes" id="UP000002718"/>
    </source>
</evidence>
<evidence type="ECO:0000256" key="4">
    <source>
        <dbReference type="ARBA" id="ARBA00023004"/>
    </source>
</evidence>